<dbReference type="GO" id="GO:0005615">
    <property type="term" value="C:extracellular space"/>
    <property type="evidence" value="ECO:0007669"/>
    <property type="project" value="InterPro"/>
</dbReference>
<dbReference type="Gene3D" id="3.30.497.10">
    <property type="entry name" value="Antithrombin, subunit I, domain 2"/>
    <property type="match status" value="1"/>
</dbReference>
<dbReference type="Gene3D" id="2.30.39.10">
    <property type="entry name" value="Alpha-1-antitrypsin, domain 1"/>
    <property type="match status" value="1"/>
</dbReference>
<dbReference type="PANTHER" id="PTHR11461">
    <property type="entry name" value="SERINE PROTEASE INHIBITOR, SERPIN"/>
    <property type="match status" value="1"/>
</dbReference>
<keyword evidence="8" id="KW-1185">Reference proteome</keyword>
<evidence type="ECO:0000256" key="1">
    <source>
        <dbReference type="ARBA" id="ARBA00004496"/>
    </source>
</evidence>
<evidence type="ECO:0000313" key="7">
    <source>
        <dbReference type="Ensembl" id="ENSSANP00000088529.1"/>
    </source>
</evidence>
<name>A0A671RXY5_9TELE</name>
<keyword evidence="3" id="KW-0963">Cytoplasm</keyword>
<evidence type="ECO:0000256" key="2">
    <source>
        <dbReference type="ARBA" id="ARBA00006426"/>
    </source>
</evidence>
<reference evidence="7" key="1">
    <citation type="submission" date="2025-08" db="UniProtKB">
        <authorList>
            <consortium name="Ensembl"/>
        </authorList>
    </citation>
    <scope>IDENTIFICATION</scope>
</reference>
<sequence>MEWTEPDNMIATDVEVVMPMFTLKEKYDLEKALKALGIIDLFSDKCDLSGMAPGKLKLSKVVHKSVVEVDKEGTDAQAGGGGVVQTDGKEISELFTVQSPFLFFIRHNPTKSIVFWGRVISPEPVI</sequence>
<keyword evidence="4" id="KW-0646">Protease inhibitor</keyword>
<dbReference type="PROSITE" id="PS00284">
    <property type="entry name" value="SERPIN"/>
    <property type="match status" value="1"/>
</dbReference>
<accession>A0A671RXY5</accession>
<organism evidence="7 8">
    <name type="scientific">Sinocyclocheilus anshuiensis</name>
    <dbReference type="NCBI Taxonomy" id="1608454"/>
    <lineage>
        <taxon>Eukaryota</taxon>
        <taxon>Metazoa</taxon>
        <taxon>Chordata</taxon>
        <taxon>Craniata</taxon>
        <taxon>Vertebrata</taxon>
        <taxon>Euteleostomi</taxon>
        <taxon>Actinopterygii</taxon>
        <taxon>Neopterygii</taxon>
        <taxon>Teleostei</taxon>
        <taxon>Ostariophysi</taxon>
        <taxon>Cypriniformes</taxon>
        <taxon>Cyprinidae</taxon>
        <taxon>Cyprininae</taxon>
        <taxon>Sinocyclocheilus</taxon>
    </lineage>
</organism>
<dbReference type="SUPFAM" id="SSF56574">
    <property type="entry name" value="Serpins"/>
    <property type="match status" value="1"/>
</dbReference>
<dbReference type="InterPro" id="IPR042185">
    <property type="entry name" value="Serpin_sf_2"/>
</dbReference>
<dbReference type="AlphaFoldDB" id="A0A671RXY5"/>
<dbReference type="InterPro" id="IPR000215">
    <property type="entry name" value="Serpin_fam"/>
</dbReference>
<dbReference type="InterPro" id="IPR023796">
    <property type="entry name" value="Serpin_dom"/>
</dbReference>
<dbReference type="Pfam" id="PF00079">
    <property type="entry name" value="Serpin"/>
    <property type="match status" value="1"/>
</dbReference>
<dbReference type="InterPro" id="IPR023795">
    <property type="entry name" value="Serpin_CS"/>
</dbReference>
<reference evidence="7" key="2">
    <citation type="submission" date="2025-09" db="UniProtKB">
        <authorList>
            <consortium name="Ensembl"/>
        </authorList>
    </citation>
    <scope>IDENTIFICATION</scope>
</reference>
<protein>
    <recommendedName>
        <fullName evidence="6">Serpin domain-containing protein</fullName>
    </recommendedName>
</protein>
<evidence type="ECO:0000256" key="3">
    <source>
        <dbReference type="ARBA" id="ARBA00022490"/>
    </source>
</evidence>
<evidence type="ECO:0000256" key="4">
    <source>
        <dbReference type="ARBA" id="ARBA00022690"/>
    </source>
</evidence>
<dbReference type="GO" id="GO:0004867">
    <property type="term" value="F:serine-type endopeptidase inhibitor activity"/>
    <property type="evidence" value="ECO:0007669"/>
    <property type="project" value="UniProtKB-KW"/>
</dbReference>
<dbReference type="Ensembl" id="ENSSANT00000094055.1">
    <property type="protein sequence ID" value="ENSSANP00000088529.1"/>
    <property type="gene ID" value="ENSSANG00000043814.1"/>
</dbReference>
<evidence type="ECO:0000259" key="6">
    <source>
        <dbReference type="Pfam" id="PF00079"/>
    </source>
</evidence>
<dbReference type="PANTHER" id="PTHR11461:SF180">
    <property type="entry name" value="LEUKOCYTE ELASTASE INHIBITOR"/>
    <property type="match status" value="1"/>
</dbReference>
<dbReference type="InterPro" id="IPR036186">
    <property type="entry name" value="Serpin_sf"/>
</dbReference>
<proteinExistence type="inferred from homology"/>
<comment type="subcellular location">
    <subcellularLocation>
        <location evidence="1">Cytoplasm</location>
    </subcellularLocation>
</comment>
<feature type="domain" description="Serpin" evidence="6">
    <location>
        <begin position="2"/>
        <end position="122"/>
    </location>
</feature>
<keyword evidence="5" id="KW-0722">Serine protease inhibitor</keyword>
<dbReference type="InterPro" id="IPR042178">
    <property type="entry name" value="Serpin_sf_1"/>
</dbReference>
<dbReference type="Proteomes" id="UP000472260">
    <property type="component" value="Unassembled WGS sequence"/>
</dbReference>
<comment type="similarity">
    <text evidence="2">Belongs to the serpin family. Ov-serpin subfamily.</text>
</comment>
<dbReference type="GO" id="GO:0005737">
    <property type="term" value="C:cytoplasm"/>
    <property type="evidence" value="ECO:0007669"/>
    <property type="project" value="UniProtKB-SubCell"/>
</dbReference>
<evidence type="ECO:0000313" key="8">
    <source>
        <dbReference type="Proteomes" id="UP000472260"/>
    </source>
</evidence>
<evidence type="ECO:0000256" key="5">
    <source>
        <dbReference type="ARBA" id="ARBA00022900"/>
    </source>
</evidence>